<feature type="transmembrane region" description="Helical" evidence="1">
    <location>
        <begin position="31"/>
        <end position="59"/>
    </location>
</feature>
<proteinExistence type="predicted"/>
<name>A0A0D4CNW0_LIMMU</name>
<keyword evidence="3" id="KW-1185">Reference proteome</keyword>
<dbReference type="RefSeq" id="WP_039946305.1">
    <property type="nucleotide sequence ID" value="NZ_CP011014.1"/>
</dbReference>
<evidence type="ECO:0000313" key="2">
    <source>
        <dbReference type="EMBL" id="AJT51605.1"/>
    </source>
</evidence>
<feature type="transmembrane region" description="Helical" evidence="1">
    <location>
        <begin position="7"/>
        <end position="25"/>
    </location>
</feature>
<geneLocation type="plasmid" evidence="2 3">
    <name>pLM1</name>
</geneLocation>
<keyword evidence="1" id="KW-0472">Membrane</keyword>
<dbReference type="HOGENOM" id="CLU_2880257_0_0_9"/>
<protein>
    <submittedName>
        <fullName evidence="2">Uncharacterized protein</fullName>
    </submittedName>
</protein>
<sequence>MKTSTMLLVFLLEWIVIGGMNIFAFNNNDFAIHRIVFLLDIVACAALIILIILMLILAFKKGW</sequence>
<evidence type="ECO:0000313" key="3">
    <source>
        <dbReference type="Proteomes" id="UP000003645"/>
    </source>
</evidence>
<dbReference type="EMBL" id="CP011014">
    <property type="protein sequence ID" value="AJT51605.1"/>
    <property type="molecule type" value="Genomic_DNA"/>
</dbReference>
<keyword evidence="2" id="KW-0614">Plasmid</keyword>
<keyword evidence="1" id="KW-1133">Transmembrane helix</keyword>
<keyword evidence="1" id="KW-0812">Transmembrane</keyword>
<accession>A0A0D4CNW0</accession>
<gene>
    <name evidence="2" type="ORF">LBLM1_11300</name>
</gene>
<dbReference type="Proteomes" id="UP000003645">
    <property type="component" value="Plasmid pLM1"/>
</dbReference>
<reference evidence="2 3" key="1">
    <citation type="journal article" date="2012" name="J. Bacteriol.">
        <title>Genome sequence of Lactobacillus mucosae LM1, isolated from piglet feces.</title>
        <authorList>
            <person name="Lee J.H."/>
            <person name="Valeriano V.D."/>
            <person name="Shin Y.R."/>
            <person name="Chae J.P."/>
            <person name="Kim G.B."/>
            <person name="Ham J.S."/>
            <person name="Chun J."/>
            <person name="Kang D.K."/>
        </authorList>
    </citation>
    <scope>NUCLEOTIDE SEQUENCE [LARGE SCALE GENOMIC DNA]</scope>
    <source>
        <strain evidence="2 3">LM1</strain>
        <plasmid evidence="2">pLM1</plasmid>
    </source>
</reference>
<evidence type="ECO:0000256" key="1">
    <source>
        <dbReference type="SAM" id="Phobius"/>
    </source>
</evidence>
<organism evidence="2 3">
    <name type="scientific">Limosilactobacillus mucosae LM1</name>
    <dbReference type="NCBI Taxonomy" id="1130798"/>
    <lineage>
        <taxon>Bacteria</taxon>
        <taxon>Bacillati</taxon>
        <taxon>Bacillota</taxon>
        <taxon>Bacilli</taxon>
        <taxon>Lactobacillales</taxon>
        <taxon>Lactobacillaceae</taxon>
        <taxon>Limosilactobacillus</taxon>
    </lineage>
</organism>
<dbReference type="AlphaFoldDB" id="A0A0D4CNW0"/>
<dbReference type="KEGG" id="lmu:LBLM1_11300"/>